<evidence type="ECO:0000313" key="4">
    <source>
        <dbReference type="EMBL" id="WPB00013.1"/>
    </source>
</evidence>
<evidence type="ECO:0008006" key="7">
    <source>
        <dbReference type="Google" id="ProtNLM"/>
    </source>
</evidence>
<reference evidence="3 5" key="1">
    <citation type="submission" date="2015-10" db="EMBL/GenBank/DDBJ databases">
        <title>The cercosporin biosynthetic gene cluster was horizontally transferred to several fungal lineages and shown to be expanded in Cercospora beticola based on microsynteny with recipient genomes.</title>
        <authorList>
            <person name="De Jonge R."/>
            <person name="Ebert M.K."/>
            <person name="Suttle J.C."/>
            <person name="Jurick Ii W.M."/>
            <person name="Secor G.A."/>
            <person name="Thomma B.P."/>
            <person name="Van De Peer Y."/>
            <person name="Bolton M.D."/>
        </authorList>
    </citation>
    <scope>NUCLEOTIDE SEQUENCE [LARGE SCALE GENOMIC DNA]</scope>
    <source>
        <strain evidence="3 5">09-40</strain>
    </source>
</reference>
<dbReference type="GO" id="GO:0005634">
    <property type="term" value="C:nucleus"/>
    <property type="evidence" value="ECO:0007669"/>
    <property type="project" value="TreeGrafter"/>
</dbReference>
<dbReference type="Gene3D" id="1.10.472.10">
    <property type="entry name" value="Cyclin-like"/>
    <property type="match status" value="1"/>
</dbReference>
<protein>
    <recommendedName>
        <fullName evidence="7">Meiotically up-regulated 80 protein</fullName>
    </recommendedName>
</protein>
<keyword evidence="6" id="KW-1185">Reference proteome</keyword>
<feature type="transmembrane region" description="Helical" evidence="2">
    <location>
        <begin position="195"/>
        <end position="218"/>
    </location>
</feature>
<feature type="region of interest" description="Disordered" evidence="1">
    <location>
        <begin position="474"/>
        <end position="529"/>
    </location>
</feature>
<evidence type="ECO:0000256" key="2">
    <source>
        <dbReference type="SAM" id="Phobius"/>
    </source>
</evidence>
<feature type="compositionally biased region" description="Polar residues" evidence="1">
    <location>
        <begin position="514"/>
        <end position="529"/>
    </location>
</feature>
<feature type="region of interest" description="Disordered" evidence="1">
    <location>
        <begin position="385"/>
        <end position="459"/>
    </location>
</feature>
<reference evidence="4 6" key="2">
    <citation type="submission" date="2023-09" db="EMBL/GenBank/DDBJ databases">
        <title>Complete-Gapless Cercospora beticola genome.</title>
        <authorList>
            <person name="Wyatt N.A."/>
            <person name="Spanner R.E."/>
            <person name="Bolton M.D."/>
        </authorList>
    </citation>
    <scope>NUCLEOTIDE SEQUENCE [LARGE SCALE GENOMIC DNA]</scope>
    <source>
        <strain evidence="4">Cb09-40</strain>
    </source>
</reference>
<feature type="region of interest" description="Disordered" evidence="1">
    <location>
        <begin position="45"/>
        <end position="123"/>
    </location>
</feature>
<dbReference type="OrthoDB" id="244495at2759"/>
<organism evidence="3 5">
    <name type="scientific">Cercospora beticola</name>
    <name type="common">Sugarbeet leaf spot fungus</name>
    <dbReference type="NCBI Taxonomy" id="122368"/>
    <lineage>
        <taxon>Eukaryota</taxon>
        <taxon>Fungi</taxon>
        <taxon>Dikarya</taxon>
        <taxon>Ascomycota</taxon>
        <taxon>Pezizomycotina</taxon>
        <taxon>Dothideomycetes</taxon>
        <taxon>Dothideomycetidae</taxon>
        <taxon>Mycosphaerellales</taxon>
        <taxon>Mycosphaerellaceae</taxon>
        <taxon>Cercospora</taxon>
    </lineage>
</organism>
<keyword evidence="2" id="KW-0812">Transmembrane</keyword>
<keyword evidence="2" id="KW-0472">Membrane</keyword>
<evidence type="ECO:0000313" key="3">
    <source>
        <dbReference type="EMBL" id="PIA99749.1"/>
    </source>
</evidence>
<dbReference type="Pfam" id="PF08613">
    <property type="entry name" value="Cyclin"/>
    <property type="match status" value="1"/>
</dbReference>
<feature type="compositionally biased region" description="Low complexity" evidence="1">
    <location>
        <begin position="439"/>
        <end position="456"/>
    </location>
</feature>
<dbReference type="EMBL" id="LKMD01000101">
    <property type="protein sequence ID" value="PIA99749.1"/>
    <property type="molecule type" value="Genomic_DNA"/>
</dbReference>
<name>A0A2G5I4L4_CERBT</name>
<feature type="compositionally biased region" description="Low complexity" evidence="1">
    <location>
        <begin position="475"/>
        <end position="492"/>
    </location>
</feature>
<sequence length="627" mass="68433">MYVDTAIRFRDPFVSSKDCPASHIHAYDRSRDSWASQARAHDLNRALTPPPEMSGVHSSRPMSFQAGDYSQNHLDLSRSKPAYRAPTNSYQAPEASIPHGNGRASPQQGPIEPAIDSSQQRRGSPYHNAIAANFQIPRSVNDSGGSLSELAAQITCLFWFESSELLQQVEESPIVLANSRSLTADAKPTTGFRKWVTTILSTTCVAQNVVILALLFIYRLKKLNPTVRGKPGSEYRLLTVALMLGNKFLDDNTYTNKTWAEVSGINVAEVHIMEVEFLSNMKYNLFTSEQDWAQWQSLLGKFASFFDHATRPVPVRAQLAPILPPASSLHLPPALPSPPASNQASPPYHNDSAQHAAPAVNGQLGPTPAPSPLGNFDVRVMQQAGVKRAREEGASEPPAKRLANTRNYTSPNRYTTLPAQSNLGAPIPRLTLPSLNMPGSQAASSGGYSQISQSQQLPPMSVPARAMAMVYPTTSNPAHASQPPSSAGSSQQYVSHSQQASRHHSPQHEASAAASPNGTAPQPATTLHAPTQISPSYFLQQRASPYRPVHHVSTLLYPPPSGATQARPNNIELNQMQYQPLGRTTHHTGRLPYVGQNLWLDGNQPQEMTPVHRWPNFPQQQSLPPLH</sequence>
<dbReference type="GO" id="GO:0000307">
    <property type="term" value="C:cyclin-dependent protein kinase holoenzyme complex"/>
    <property type="evidence" value="ECO:0007669"/>
    <property type="project" value="TreeGrafter"/>
</dbReference>
<keyword evidence="2" id="KW-1133">Transmembrane helix</keyword>
<dbReference type="GO" id="GO:0016538">
    <property type="term" value="F:cyclin-dependent protein serine/threonine kinase regulator activity"/>
    <property type="evidence" value="ECO:0007669"/>
    <property type="project" value="TreeGrafter"/>
</dbReference>
<dbReference type="GO" id="GO:0019901">
    <property type="term" value="F:protein kinase binding"/>
    <property type="evidence" value="ECO:0007669"/>
    <property type="project" value="InterPro"/>
</dbReference>
<dbReference type="Proteomes" id="UP001302367">
    <property type="component" value="Chromosome 3"/>
</dbReference>
<feature type="region of interest" description="Disordered" evidence="1">
    <location>
        <begin position="330"/>
        <end position="371"/>
    </location>
</feature>
<gene>
    <name evidence="3" type="ORF">CB0940_02860</name>
    <name evidence="4" type="ORF">RHO25_004632</name>
</gene>
<dbReference type="AlphaFoldDB" id="A0A2G5I4L4"/>
<evidence type="ECO:0000313" key="6">
    <source>
        <dbReference type="Proteomes" id="UP001302367"/>
    </source>
</evidence>
<feature type="compositionally biased region" description="Polar residues" evidence="1">
    <location>
        <begin position="56"/>
        <end position="74"/>
    </location>
</feature>
<feature type="compositionally biased region" description="Polar residues" evidence="1">
    <location>
        <begin position="404"/>
        <end position="423"/>
    </location>
</feature>
<dbReference type="Proteomes" id="UP000230605">
    <property type="component" value="Chromosome 3"/>
</dbReference>
<evidence type="ECO:0000313" key="5">
    <source>
        <dbReference type="Proteomes" id="UP000230605"/>
    </source>
</evidence>
<dbReference type="EMBL" id="CP134186">
    <property type="protein sequence ID" value="WPB00013.1"/>
    <property type="molecule type" value="Genomic_DNA"/>
</dbReference>
<dbReference type="CDD" id="cd20557">
    <property type="entry name" value="CYCLIN_ScPCL1-like"/>
    <property type="match status" value="1"/>
</dbReference>
<proteinExistence type="predicted"/>
<dbReference type="PANTHER" id="PTHR15615">
    <property type="match status" value="1"/>
</dbReference>
<evidence type="ECO:0000256" key="1">
    <source>
        <dbReference type="SAM" id="MobiDB-lite"/>
    </source>
</evidence>
<accession>A0A2G5I4L4</accession>
<dbReference type="InterPro" id="IPR013922">
    <property type="entry name" value="Cyclin_PHO80-like"/>
</dbReference>
<dbReference type="PANTHER" id="PTHR15615:SF118">
    <property type="entry name" value="CYCLIN, HYPOTHETICAL (EUROFUNG)"/>
    <property type="match status" value="1"/>
</dbReference>